<reference evidence="1" key="1">
    <citation type="submission" date="2014-11" db="EMBL/GenBank/DDBJ databases">
        <authorList>
            <person name="Amaro Gonzalez C."/>
        </authorList>
    </citation>
    <scope>NUCLEOTIDE SEQUENCE</scope>
</reference>
<reference evidence="1" key="2">
    <citation type="journal article" date="2015" name="Fish Shellfish Immunol.">
        <title>Early steps in the European eel (Anguilla anguilla)-Vibrio vulnificus interaction in the gills: Role of the RtxA13 toxin.</title>
        <authorList>
            <person name="Callol A."/>
            <person name="Pajuelo D."/>
            <person name="Ebbesson L."/>
            <person name="Teles M."/>
            <person name="MacKenzie S."/>
            <person name="Amaro C."/>
        </authorList>
    </citation>
    <scope>NUCLEOTIDE SEQUENCE</scope>
</reference>
<accession>A0A0E9T8V6</accession>
<dbReference type="EMBL" id="GBXM01058745">
    <property type="protein sequence ID" value="JAH49832.1"/>
    <property type="molecule type" value="Transcribed_RNA"/>
</dbReference>
<sequence length="14" mass="1585">MFSLLSSVSHFVCK</sequence>
<name>A0A0E9T8V6_ANGAN</name>
<organism evidence="1">
    <name type="scientific">Anguilla anguilla</name>
    <name type="common">European freshwater eel</name>
    <name type="synonym">Muraena anguilla</name>
    <dbReference type="NCBI Taxonomy" id="7936"/>
    <lineage>
        <taxon>Eukaryota</taxon>
        <taxon>Metazoa</taxon>
        <taxon>Chordata</taxon>
        <taxon>Craniata</taxon>
        <taxon>Vertebrata</taxon>
        <taxon>Euteleostomi</taxon>
        <taxon>Actinopterygii</taxon>
        <taxon>Neopterygii</taxon>
        <taxon>Teleostei</taxon>
        <taxon>Anguilliformes</taxon>
        <taxon>Anguillidae</taxon>
        <taxon>Anguilla</taxon>
    </lineage>
</organism>
<proteinExistence type="predicted"/>
<protein>
    <submittedName>
        <fullName evidence="1">Uncharacterized protein</fullName>
    </submittedName>
</protein>
<evidence type="ECO:0000313" key="1">
    <source>
        <dbReference type="EMBL" id="JAH49832.1"/>
    </source>
</evidence>